<proteinExistence type="predicted"/>
<name>A0A5J5BZI5_9ASTE</name>
<dbReference type="Gene3D" id="1.10.30.10">
    <property type="entry name" value="High mobility group box domain"/>
    <property type="match status" value="1"/>
</dbReference>
<evidence type="ECO:0000256" key="1">
    <source>
        <dbReference type="SAM" id="MobiDB-lite"/>
    </source>
</evidence>
<dbReference type="AlphaFoldDB" id="A0A5J5BZI5"/>
<reference evidence="2 3" key="1">
    <citation type="submission" date="2019-09" db="EMBL/GenBank/DDBJ databases">
        <title>A chromosome-level genome assembly of the Chinese tupelo Nyssa sinensis.</title>
        <authorList>
            <person name="Yang X."/>
            <person name="Kang M."/>
            <person name="Yang Y."/>
            <person name="Xiong H."/>
            <person name="Wang M."/>
            <person name="Zhang Z."/>
            <person name="Wang Z."/>
            <person name="Wu H."/>
            <person name="Ma T."/>
            <person name="Liu J."/>
            <person name="Xi Z."/>
        </authorList>
    </citation>
    <scope>NUCLEOTIDE SEQUENCE [LARGE SCALE GENOMIC DNA]</scope>
    <source>
        <strain evidence="2">J267</strain>
        <tissue evidence="2">Leaf</tissue>
    </source>
</reference>
<organism evidence="2 3">
    <name type="scientific">Nyssa sinensis</name>
    <dbReference type="NCBI Taxonomy" id="561372"/>
    <lineage>
        <taxon>Eukaryota</taxon>
        <taxon>Viridiplantae</taxon>
        <taxon>Streptophyta</taxon>
        <taxon>Embryophyta</taxon>
        <taxon>Tracheophyta</taxon>
        <taxon>Spermatophyta</taxon>
        <taxon>Magnoliopsida</taxon>
        <taxon>eudicotyledons</taxon>
        <taxon>Gunneridae</taxon>
        <taxon>Pentapetalae</taxon>
        <taxon>asterids</taxon>
        <taxon>Cornales</taxon>
        <taxon>Nyssaceae</taxon>
        <taxon>Nyssa</taxon>
    </lineage>
</organism>
<feature type="region of interest" description="Disordered" evidence="1">
    <location>
        <begin position="171"/>
        <end position="207"/>
    </location>
</feature>
<feature type="compositionally biased region" description="Basic and acidic residues" evidence="1">
    <location>
        <begin position="83"/>
        <end position="94"/>
    </location>
</feature>
<evidence type="ECO:0000313" key="2">
    <source>
        <dbReference type="EMBL" id="KAA8548408.1"/>
    </source>
</evidence>
<dbReference type="PANTHER" id="PTHR46691:SF3">
    <property type="entry name" value="HIGH MOBILITY GROUP B PROTEIN 15"/>
    <property type="match status" value="1"/>
</dbReference>
<feature type="compositionally biased region" description="Polar residues" evidence="1">
    <location>
        <begin position="68"/>
        <end position="81"/>
    </location>
</feature>
<protein>
    <submittedName>
        <fullName evidence="2">Uncharacterized protein</fullName>
    </submittedName>
</protein>
<dbReference type="Proteomes" id="UP000325577">
    <property type="component" value="Linkage Group LG0"/>
</dbReference>
<dbReference type="SUPFAM" id="SSF47095">
    <property type="entry name" value="HMG-box"/>
    <property type="match status" value="1"/>
</dbReference>
<feature type="region of interest" description="Disordered" evidence="1">
    <location>
        <begin position="62"/>
        <end position="106"/>
    </location>
</feature>
<keyword evidence="3" id="KW-1185">Reference proteome</keyword>
<dbReference type="EMBL" id="CM018031">
    <property type="protein sequence ID" value="KAA8548408.1"/>
    <property type="molecule type" value="Genomic_DNA"/>
</dbReference>
<evidence type="ECO:0000313" key="3">
    <source>
        <dbReference type="Proteomes" id="UP000325577"/>
    </source>
</evidence>
<dbReference type="PANTHER" id="PTHR46691">
    <property type="entry name" value="HIGH MOBILITY GROUP B PROTEIN 9"/>
    <property type="match status" value="1"/>
</dbReference>
<sequence>MKECEKAVYQDRAVKDKERYRIEMEEYRERLRTGQIISDAIPIQQRPPETDVNMMEADVKVETEGGNCPQTPENEMSTGKSYTGDDKTADKDFDMETSPSADIGAENVGMETLAAEEAFDPTVEIGAENVDLKILADEEAFELRKRLDEVGGKAEEKLDDVVVETKKESVPCKENESVVITERESPPSQEREFLPGHMKESVPVEEH</sequence>
<dbReference type="InterPro" id="IPR036910">
    <property type="entry name" value="HMG_box_dom_sf"/>
</dbReference>
<accession>A0A5J5BZI5</accession>
<gene>
    <name evidence="2" type="ORF">F0562_000092</name>
</gene>